<accession>A0A9Q3I2S3</accession>
<proteinExistence type="predicted"/>
<dbReference type="InterPro" id="IPR004242">
    <property type="entry name" value="Transposase_21"/>
</dbReference>
<reference evidence="1" key="1">
    <citation type="submission" date="2021-03" db="EMBL/GenBank/DDBJ databases">
        <title>Draft genome sequence of rust myrtle Austropuccinia psidii MF-1, a brazilian biotype.</title>
        <authorList>
            <person name="Quecine M.C."/>
            <person name="Pachon D.M.R."/>
            <person name="Bonatelli M.L."/>
            <person name="Correr F.H."/>
            <person name="Franceschini L.M."/>
            <person name="Leite T.F."/>
            <person name="Margarido G.R.A."/>
            <person name="Almeida C.A."/>
            <person name="Ferrarezi J.A."/>
            <person name="Labate C.A."/>
        </authorList>
    </citation>
    <scope>NUCLEOTIDE SEQUENCE</scope>
    <source>
        <strain evidence="1">MF-1</strain>
    </source>
</reference>
<dbReference type="Proteomes" id="UP000765509">
    <property type="component" value="Unassembled WGS sequence"/>
</dbReference>
<protein>
    <submittedName>
        <fullName evidence="1">Uncharacterized protein</fullName>
    </submittedName>
</protein>
<sequence>MNPHGHKERSKSVSPGVTFLICFNLPPYIFYKPHHSFVSAFTLNPQESTSPQLNNILKPLVGELQEIWKGIHYPKAFKYPNGHPIKAALLLLLGDTIALHKIAGYASHSENIFFCHCNL</sequence>
<keyword evidence="2" id="KW-1185">Reference proteome</keyword>
<dbReference type="EMBL" id="AVOT02032180">
    <property type="protein sequence ID" value="MBW0525893.1"/>
    <property type="molecule type" value="Genomic_DNA"/>
</dbReference>
<comment type="caution">
    <text evidence="1">The sequence shown here is derived from an EMBL/GenBank/DDBJ whole genome shotgun (WGS) entry which is preliminary data.</text>
</comment>
<dbReference type="OrthoDB" id="3039677at2759"/>
<name>A0A9Q3I2S3_9BASI</name>
<organism evidence="1 2">
    <name type="scientific">Austropuccinia psidii MF-1</name>
    <dbReference type="NCBI Taxonomy" id="1389203"/>
    <lineage>
        <taxon>Eukaryota</taxon>
        <taxon>Fungi</taxon>
        <taxon>Dikarya</taxon>
        <taxon>Basidiomycota</taxon>
        <taxon>Pucciniomycotina</taxon>
        <taxon>Pucciniomycetes</taxon>
        <taxon>Pucciniales</taxon>
        <taxon>Sphaerophragmiaceae</taxon>
        <taxon>Austropuccinia</taxon>
    </lineage>
</organism>
<evidence type="ECO:0000313" key="1">
    <source>
        <dbReference type="EMBL" id="MBW0525893.1"/>
    </source>
</evidence>
<dbReference type="Pfam" id="PF02992">
    <property type="entry name" value="Transposase_21"/>
    <property type="match status" value="1"/>
</dbReference>
<gene>
    <name evidence="1" type="ORF">O181_065608</name>
</gene>
<evidence type="ECO:0000313" key="2">
    <source>
        <dbReference type="Proteomes" id="UP000765509"/>
    </source>
</evidence>
<dbReference type="AlphaFoldDB" id="A0A9Q3I2S3"/>